<name>A0A9Q0YTV7_9ROSI</name>
<dbReference type="AlphaFoldDB" id="A0A9Q0YTV7"/>
<dbReference type="Proteomes" id="UP001151752">
    <property type="component" value="Chromosome 2"/>
</dbReference>
<reference evidence="2" key="2">
    <citation type="journal article" date="2023" name="Int. J. Mol. Sci.">
        <title>De Novo Assembly and Annotation of 11 Diverse Shrub Willow (Salix) Genomes Reveals Novel Gene Organization in Sex-Linked Regions.</title>
        <authorList>
            <person name="Hyden B."/>
            <person name="Feng K."/>
            <person name="Yates T.B."/>
            <person name="Jawdy S."/>
            <person name="Cereghino C."/>
            <person name="Smart L.B."/>
            <person name="Muchero W."/>
        </authorList>
    </citation>
    <scope>NUCLEOTIDE SEQUENCE</scope>
    <source>
        <tissue evidence="2">Shoot tip</tissue>
    </source>
</reference>
<organism evidence="2 3">
    <name type="scientific">Salix koriyanagi</name>
    <dbReference type="NCBI Taxonomy" id="2511006"/>
    <lineage>
        <taxon>Eukaryota</taxon>
        <taxon>Viridiplantae</taxon>
        <taxon>Streptophyta</taxon>
        <taxon>Embryophyta</taxon>
        <taxon>Tracheophyta</taxon>
        <taxon>Spermatophyta</taxon>
        <taxon>Magnoliopsida</taxon>
        <taxon>eudicotyledons</taxon>
        <taxon>Gunneridae</taxon>
        <taxon>Pentapetalae</taxon>
        <taxon>rosids</taxon>
        <taxon>fabids</taxon>
        <taxon>Malpighiales</taxon>
        <taxon>Salicaceae</taxon>
        <taxon>Saliceae</taxon>
        <taxon>Salix</taxon>
    </lineage>
</organism>
<comment type="caution">
    <text evidence="2">The sequence shown here is derived from an EMBL/GenBank/DDBJ whole genome shotgun (WGS) entry which is preliminary data.</text>
</comment>
<accession>A0A9Q0YTV7</accession>
<reference evidence="2" key="1">
    <citation type="submission" date="2022-11" db="EMBL/GenBank/DDBJ databases">
        <authorList>
            <person name="Hyden B.L."/>
            <person name="Feng K."/>
            <person name="Yates T."/>
            <person name="Jawdy S."/>
            <person name="Smart L.B."/>
            <person name="Muchero W."/>
        </authorList>
    </citation>
    <scope>NUCLEOTIDE SEQUENCE</scope>
    <source>
        <tissue evidence="2">Shoot tip</tissue>
    </source>
</reference>
<evidence type="ECO:0000313" key="3">
    <source>
        <dbReference type="Proteomes" id="UP001151752"/>
    </source>
</evidence>
<evidence type="ECO:0000256" key="1">
    <source>
        <dbReference type="SAM" id="MobiDB-lite"/>
    </source>
</evidence>
<sequence>MPPFPSAPFPFQPPFHLFSPAMTVPIMTSQSPFIFYFPSAPHRSNSSLRRPTRSPLLSLLIRTEPEATKHTPISHHSNPHREQSRCHLERQREN</sequence>
<proteinExistence type="predicted"/>
<protein>
    <submittedName>
        <fullName evidence="2">Uncharacterized protein</fullName>
    </submittedName>
</protein>
<gene>
    <name evidence="2" type="ORF">OIU74_011151</name>
</gene>
<feature type="compositionally biased region" description="Basic and acidic residues" evidence="1">
    <location>
        <begin position="79"/>
        <end position="94"/>
    </location>
</feature>
<keyword evidence="3" id="KW-1185">Reference proteome</keyword>
<feature type="region of interest" description="Disordered" evidence="1">
    <location>
        <begin position="62"/>
        <end position="94"/>
    </location>
</feature>
<evidence type="ECO:0000313" key="2">
    <source>
        <dbReference type="EMBL" id="KAJ6710205.1"/>
    </source>
</evidence>
<dbReference type="EMBL" id="JAPFFM010000015">
    <property type="protein sequence ID" value="KAJ6710205.1"/>
    <property type="molecule type" value="Genomic_DNA"/>
</dbReference>